<sequence length="225" mass="24534">MSAEEDTFNPFECPTVKAPVNDDWAARREAVEAARAVIGKLVTTTSDAATLRSVAADLLRQAEILDQAPSLHGRLAFENGLHGTSRRLGYELNPLDGKSNPLAPPFNTWFEDGVAHGRAYLDWRYEGPPNTVHGGFVCAVFDQFLGIAQSLTGQPGPTGTLTTRMHRPTPLCTELHLIGRVKEVKGRKNILEGEIWANGIMTASAEGLFIHVSAERFRQLMSGPT</sequence>
<evidence type="ECO:0000313" key="5">
    <source>
        <dbReference type="EMBL" id="CAB1369208.1"/>
    </source>
</evidence>
<dbReference type="GO" id="GO:0016787">
    <property type="term" value="F:hydrolase activity"/>
    <property type="evidence" value="ECO:0007669"/>
    <property type="project" value="UniProtKB-KW"/>
</dbReference>
<protein>
    <recommendedName>
        <fullName evidence="7">Thioesterase</fullName>
    </recommendedName>
</protein>
<dbReference type="SUPFAM" id="SSF54637">
    <property type="entry name" value="Thioesterase/thiol ester dehydrase-isomerase"/>
    <property type="match status" value="1"/>
</dbReference>
<evidence type="ECO:0000256" key="1">
    <source>
        <dbReference type="ARBA" id="ARBA00022490"/>
    </source>
</evidence>
<keyword evidence="6" id="KW-1185">Reference proteome</keyword>
<dbReference type="CDD" id="cd03443">
    <property type="entry name" value="PaaI_thioesterase"/>
    <property type="match status" value="1"/>
</dbReference>
<accession>A0A6S6XT91</accession>
<dbReference type="GO" id="GO:0006631">
    <property type="term" value="P:fatty acid metabolic process"/>
    <property type="evidence" value="ECO:0007669"/>
    <property type="project" value="UniProtKB-KW"/>
</dbReference>
<dbReference type="Gene3D" id="3.10.129.10">
    <property type="entry name" value="Hotdog Thioesterase"/>
    <property type="match status" value="1"/>
</dbReference>
<evidence type="ECO:0000256" key="2">
    <source>
        <dbReference type="ARBA" id="ARBA00022801"/>
    </source>
</evidence>
<dbReference type="EMBL" id="LR778301">
    <property type="protein sequence ID" value="CAB1369208.1"/>
    <property type="molecule type" value="Genomic_DNA"/>
</dbReference>
<evidence type="ECO:0000256" key="3">
    <source>
        <dbReference type="ARBA" id="ARBA00022832"/>
    </source>
</evidence>
<dbReference type="Proteomes" id="UP000515733">
    <property type="component" value="Chromosome"/>
</dbReference>
<dbReference type="KEGG" id="doe:DENOEST_2043"/>
<evidence type="ECO:0008006" key="7">
    <source>
        <dbReference type="Google" id="ProtNLM"/>
    </source>
</evidence>
<evidence type="ECO:0000256" key="4">
    <source>
        <dbReference type="ARBA" id="ARBA00023098"/>
    </source>
</evidence>
<name>A0A6S6XT91_9PROT</name>
<keyword evidence="4" id="KW-0443">Lipid metabolism</keyword>
<dbReference type="AlphaFoldDB" id="A0A6S6XT91"/>
<reference evidence="5 6" key="1">
    <citation type="submission" date="2020-03" db="EMBL/GenBank/DDBJ databases">
        <authorList>
            <consortium name="Genoscope - CEA"/>
            <person name="William W."/>
        </authorList>
    </citation>
    <scope>NUCLEOTIDE SEQUENCE [LARGE SCALE GENOMIC DNA]</scope>
    <source>
        <strain evidence="6">DSM 16959</strain>
    </source>
</reference>
<evidence type="ECO:0000313" key="6">
    <source>
        <dbReference type="Proteomes" id="UP000515733"/>
    </source>
</evidence>
<dbReference type="InterPro" id="IPR029069">
    <property type="entry name" value="HotDog_dom_sf"/>
</dbReference>
<dbReference type="PANTHER" id="PTHR12418">
    <property type="entry name" value="ACYL-COENZYME A THIOESTERASE THEM4"/>
    <property type="match status" value="1"/>
</dbReference>
<dbReference type="OrthoDB" id="5242242at2"/>
<keyword evidence="1" id="KW-0963">Cytoplasm</keyword>
<dbReference type="RefSeq" id="WP_145769192.1">
    <property type="nucleotide sequence ID" value="NZ_LR778301.1"/>
</dbReference>
<keyword evidence="2" id="KW-0378">Hydrolase</keyword>
<organism evidence="5 6">
    <name type="scientific">Denitratisoma oestradiolicum</name>
    <dbReference type="NCBI Taxonomy" id="311182"/>
    <lineage>
        <taxon>Bacteria</taxon>
        <taxon>Pseudomonadati</taxon>
        <taxon>Pseudomonadota</taxon>
        <taxon>Betaproteobacteria</taxon>
        <taxon>Nitrosomonadales</taxon>
        <taxon>Sterolibacteriaceae</taxon>
        <taxon>Denitratisoma</taxon>
    </lineage>
</organism>
<dbReference type="InterPro" id="IPR052365">
    <property type="entry name" value="THEM4/THEM5_acyl-CoA_thioest"/>
</dbReference>
<proteinExistence type="predicted"/>
<dbReference type="PANTHER" id="PTHR12418:SF19">
    <property type="entry name" value="ACYL-COENZYME A THIOESTERASE THEM4"/>
    <property type="match status" value="1"/>
</dbReference>
<gene>
    <name evidence="5" type="ORF">DENOEST_2043</name>
</gene>
<keyword evidence="3" id="KW-0276">Fatty acid metabolism</keyword>